<evidence type="ECO:0008006" key="3">
    <source>
        <dbReference type="Google" id="ProtNLM"/>
    </source>
</evidence>
<dbReference type="Pfam" id="PF11756">
    <property type="entry name" value="YgbA_NO"/>
    <property type="match status" value="1"/>
</dbReference>
<sequence>MSEEKFIHDSKTVLKFIQCYCDSEHFKVEKKIDSIKLNYNYKDLNEEIHYDLCEKCEETLIYSYIKLQECIHDDKPSCRKCPKPCYDKAEWKTLAKIMRYSGLRLGILKIRKFFSRFEHSA</sequence>
<dbReference type="STRING" id="929558.SMGD1_1123"/>
<proteinExistence type="predicted"/>
<dbReference type="AlphaFoldDB" id="H1FYV2"/>
<comment type="caution">
    <text evidence="1">The sequence shown here is derived from an EMBL/GenBank/DDBJ whole genome shotgun (WGS) entry which is preliminary data.</text>
</comment>
<name>H1FYV2_SULGG</name>
<gene>
    <name evidence="1" type="ORF">SMGD1_1123</name>
</gene>
<keyword evidence="2" id="KW-1185">Reference proteome</keyword>
<protein>
    <recommendedName>
        <fullName evidence="3">Nitrous oxide-stimulated promoter</fullName>
    </recommendedName>
</protein>
<evidence type="ECO:0000313" key="1">
    <source>
        <dbReference type="EMBL" id="EHP29647.1"/>
    </source>
</evidence>
<dbReference type="RefSeq" id="WP_008340866.1">
    <property type="nucleotide sequence ID" value="NZ_AFRZ01000001.1"/>
</dbReference>
<dbReference type="HOGENOM" id="CLU_138593_0_1_7"/>
<organism evidence="1 2">
    <name type="scientific">Sulfurimonas gotlandica (strain DSM 19862 / JCM 16533 / GD1)</name>
    <dbReference type="NCBI Taxonomy" id="929558"/>
    <lineage>
        <taxon>Bacteria</taxon>
        <taxon>Pseudomonadati</taxon>
        <taxon>Campylobacterota</taxon>
        <taxon>Epsilonproteobacteria</taxon>
        <taxon>Campylobacterales</taxon>
        <taxon>Sulfurimonadaceae</taxon>
        <taxon>Sulfurimonas</taxon>
    </lineage>
</organism>
<reference evidence="1 2" key="1">
    <citation type="journal article" date="2012" name="Proc. Natl. Acad. Sci. U.S.A.">
        <title>Genome and physiology of a model Epsilonproteobacterium responsible for sulfide detoxification in marine oxygen depletion zones.</title>
        <authorList>
            <person name="Grote J."/>
            <person name="Schott T."/>
            <person name="Bruckner C.G."/>
            <person name="Glockner F.O."/>
            <person name="Jost G."/>
            <person name="Teeling H."/>
            <person name="Labrenz M."/>
            <person name="Jurgens K."/>
        </authorList>
    </citation>
    <scope>NUCLEOTIDE SEQUENCE [LARGE SCALE GENOMIC DNA]</scope>
    <source>
        <strain evidence="1 2">GD1</strain>
    </source>
</reference>
<dbReference type="PATRIC" id="fig|929558.5.peg.1117"/>
<dbReference type="eggNOG" id="ENOG5033MMY">
    <property type="taxonomic scope" value="Bacteria"/>
</dbReference>
<dbReference type="InterPro" id="IPR020483">
    <property type="entry name" value="Uncharacterised_YgbA"/>
</dbReference>
<accession>H1FYV2</accession>
<evidence type="ECO:0000313" key="2">
    <source>
        <dbReference type="Proteomes" id="UP000006431"/>
    </source>
</evidence>
<dbReference type="Proteomes" id="UP000006431">
    <property type="component" value="Unassembled WGS sequence"/>
</dbReference>
<dbReference type="EMBL" id="AFRZ01000001">
    <property type="protein sequence ID" value="EHP29647.1"/>
    <property type="molecule type" value="Genomic_DNA"/>
</dbReference>